<gene>
    <name evidence="1" type="ORF">FNK824_LOCUS39950</name>
</gene>
<comment type="caution">
    <text evidence="1">The sequence shown here is derived from an EMBL/GenBank/DDBJ whole genome shotgun (WGS) entry which is preliminary data.</text>
</comment>
<dbReference type="EMBL" id="CAJOBE010028730">
    <property type="protein sequence ID" value="CAF4282514.1"/>
    <property type="molecule type" value="Genomic_DNA"/>
</dbReference>
<reference evidence="1" key="1">
    <citation type="submission" date="2021-02" db="EMBL/GenBank/DDBJ databases">
        <authorList>
            <person name="Nowell W R."/>
        </authorList>
    </citation>
    <scope>NUCLEOTIDE SEQUENCE</scope>
</reference>
<evidence type="ECO:0000313" key="1">
    <source>
        <dbReference type="EMBL" id="CAF4282514.1"/>
    </source>
</evidence>
<accession>A0A820GTS6</accession>
<sequence length="42" mass="5006">MSEKENANFQVLLQMEELRRQLNKDLISLDNYLIEIKKLLNG</sequence>
<dbReference type="Proteomes" id="UP000663874">
    <property type="component" value="Unassembled WGS sequence"/>
</dbReference>
<name>A0A820GTS6_9BILA</name>
<feature type="non-terminal residue" evidence="1">
    <location>
        <position position="1"/>
    </location>
</feature>
<proteinExistence type="predicted"/>
<protein>
    <submittedName>
        <fullName evidence="1">Uncharacterized protein</fullName>
    </submittedName>
</protein>
<organism evidence="1 2">
    <name type="scientific">Rotaria sordida</name>
    <dbReference type="NCBI Taxonomy" id="392033"/>
    <lineage>
        <taxon>Eukaryota</taxon>
        <taxon>Metazoa</taxon>
        <taxon>Spiralia</taxon>
        <taxon>Gnathifera</taxon>
        <taxon>Rotifera</taxon>
        <taxon>Eurotatoria</taxon>
        <taxon>Bdelloidea</taxon>
        <taxon>Philodinida</taxon>
        <taxon>Philodinidae</taxon>
        <taxon>Rotaria</taxon>
    </lineage>
</organism>
<dbReference type="AlphaFoldDB" id="A0A820GTS6"/>
<evidence type="ECO:0000313" key="2">
    <source>
        <dbReference type="Proteomes" id="UP000663874"/>
    </source>
</evidence>